<dbReference type="SFLD" id="SFLDG01072">
    <property type="entry name" value="dehydrogenase_like"/>
    <property type="match status" value="1"/>
</dbReference>
<dbReference type="PANTHER" id="PTHR43273:SF8">
    <property type="entry name" value="RADICAL SAM DOMAIN PROTEIN"/>
    <property type="match status" value="1"/>
</dbReference>
<dbReference type="PROSITE" id="PS51918">
    <property type="entry name" value="RADICAL_SAM"/>
    <property type="match status" value="1"/>
</dbReference>
<organism evidence="6 7">
    <name type="scientific">Phytohabitans kaempferiae</name>
    <dbReference type="NCBI Taxonomy" id="1620943"/>
    <lineage>
        <taxon>Bacteria</taxon>
        <taxon>Bacillati</taxon>
        <taxon>Actinomycetota</taxon>
        <taxon>Actinomycetes</taxon>
        <taxon>Micromonosporales</taxon>
        <taxon>Micromonosporaceae</taxon>
    </lineage>
</organism>
<sequence length="742" mass="79832">MRHYVLKVHGRCDLACDHCYVYEHADQTWRTKPRAITPETVQAAAKRIAEHASTHGLAEVQVILHGGEPLLLGAAGLDAVLADLRAGIGPSARLDLRMQSNGVLLSTAICDVLLRHGVRVGISLDGDRAANDRHRRFASGASSHAQVRRALALLRRPRYRPIYAGILCTVDLANDPIGVYEALLAEDPPRIDLLLPHATWDHPPPRPPGDPTPYATWLARVHDRWSADGRPVPIRLFDSLTSTVLRGPSGTEAVGLDPADVVVIETDGTWEQADSLKTAYDGAARTGLDVFAHSVDEVAGHPGIAGRQSGLAGVCATCRACPVVERCGGGLFAHRHRSGSGFDNPSVYCADLKTLIERVDWKADSAKPDRILDDLGTGYGDAASLERLVAAQVPITRVLMALVGETEAGSFPWELLQRAESAAPESVAAVLAHPHVRTWAVSYLDGPDRDADRPHLASIAAAAAVLAGLSAEIEVPARGGRFHLPGLGAFGLGTPAAGTARLSISDGTFAVDGTAPEWLPAKRLDLGDQAVAIEDTDPYRDCYEWPVDGRAGDTAVASWQRLMTAAWQGIQRDAAEQATAVRLTLRTLVPLEVDVRGELRSASNRNAFGAVAVAPPGDGDALALLLVHEVQHVKLGALLDLYDLFDPTYAELLEVPWRPVPRPVEAVLQGAYAHLAVADVWRARALRPSAEAEAARAHFHRYRGWVTDAIERLRGTGALTAEGRRFTARMRETVESWRDPHG</sequence>
<evidence type="ECO:0000256" key="4">
    <source>
        <dbReference type="ARBA" id="ARBA00023014"/>
    </source>
</evidence>
<evidence type="ECO:0000259" key="5">
    <source>
        <dbReference type="PROSITE" id="PS51918"/>
    </source>
</evidence>
<dbReference type="InterPro" id="IPR013785">
    <property type="entry name" value="Aldolase_TIM"/>
</dbReference>
<dbReference type="RefSeq" id="WP_377259444.1">
    <property type="nucleotide sequence ID" value="NZ_JBHLUH010000074.1"/>
</dbReference>
<gene>
    <name evidence="6" type="ORF">ACFFIA_34620</name>
</gene>
<dbReference type="InterPro" id="IPR026335">
    <property type="entry name" value="rSAM_SPASM_FxsB"/>
</dbReference>
<evidence type="ECO:0000256" key="3">
    <source>
        <dbReference type="ARBA" id="ARBA00023004"/>
    </source>
</evidence>
<dbReference type="SFLD" id="SFLDG01067">
    <property type="entry name" value="SPASM/twitch_domain_containing"/>
    <property type="match status" value="1"/>
</dbReference>
<evidence type="ECO:0000313" key="6">
    <source>
        <dbReference type="EMBL" id="MFC0532767.1"/>
    </source>
</evidence>
<keyword evidence="4" id="KW-0411">Iron-sulfur</keyword>
<name>A0ABV6MDF7_9ACTN</name>
<dbReference type="Pfam" id="PF04055">
    <property type="entry name" value="Radical_SAM"/>
    <property type="match status" value="1"/>
</dbReference>
<dbReference type="SUPFAM" id="SSF102114">
    <property type="entry name" value="Radical SAM enzymes"/>
    <property type="match status" value="1"/>
</dbReference>
<dbReference type="InterPro" id="IPR007197">
    <property type="entry name" value="rSAM"/>
</dbReference>
<dbReference type="PANTHER" id="PTHR43273">
    <property type="entry name" value="ANAEROBIC SULFATASE-MATURATING ENZYME HOMOLOG ASLB-RELATED"/>
    <property type="match status" value="1"/>
</dbReference>
<dbReference type="Proteomes" id="UP001589867">
    <property type="component" value="Unassembled WGS sequence"/>
</dbReference>
<evidence type="ECO:0000256" key="1">
    <source>
        <dbReference type="ARBA" id="ARBA00022691"/>
    </source>
</evidence>
<dbReference type="CDD" id="cd01335">
    <property type="entry name" value="Radical_SAM"/>
    <property type="match status" value="1"/>
</dbReference>
<keyword evidence="2" id="KW-0479">Metal-binding</keyword>
<evidence type="ECO:0000256" key="2">
    <source>
        <dbReference type="ARBA" id="ARBA00022723"/>
    </source>
</evidence>
<proteinExistence type="predicted"/>
<dbReference type="SFLD" id="SFLDG01386">
    <property type="entry name" value="main_SPASM_domain-containing"/>
    <property type="match status" value="1"/>
</dbReference>
<keyword evidence="7" id="KW-1185">Reference proteome</keyword>
<dbReference type="InterPro" id="IPR023867">
    <property type="entry name" value="Sulphatase_maturase_rSAM"/>
</dbReference>
<reference evidence="6 7" key="1">
    <citation type="submission" date="2024-09" db="EMBL/GenBank/DDBJ databases">
        <authorList>
            <person name="Sun Q."/>
            <person name="Mori K."/>
        </authorList>
    </citation>
    <scope>NUCLEOTIDE SEQUENCE [LARGE SCALE GENOMIC DNA]</scope>
    <source>
        <strain evidence="6 7">TBRC 3947</strain>
    </source>
</reference>
<keyword evidence="3" id="KW-0408">Iron</keyword>
<dbReference type="EMBL" id="JBHLUH010000074">
    <property type="protein sequence ID" value="MFC0532767.1"/>
    <property type="molecule type" value="Genomic_DNA"/>
</dbReference>
<protein>
    <submittedName>
        <fullName evidence="6">FxsB family cyclophane-forming radical SAM/SPASM peptide maturase</fullName>
    </submittedName>
</protein>
<dbReference type="InterPro" id="IPR058240">
    <property type="entry name" value="rSAM_sf"/>
</dbReference>
<accession>A0ABV6MDF7</accession>
<dbReference type="Gene3D" id="3.20.20.70">
    <property type="entry name" value="Aldolase class I"/>
    <property type="match status" value="1"/>
</dbReference>
<feature type="domain" description="Radical SAM core" evidence="5">
    <location>
        <begin position="1"/>
        <end position="235"/>
    </location>
</feature>
<comment type="caution">
    <text evidence="6">The sequence shown here is derived from an EMBL/GenBank/DDBJ whole genome shotgun (WGS) entry which is preliminary data.</text>
</comment>
<evidence type="ECO:0000313" key="7">
    <source>
        <dbReference type="Proteomes" id="UP001589867"/>
    </source>
</evidence>
<keyword evidence="1" id="KW-0949">S-adenosyl-L-methionine</keyword>
<dbReference type="NCBIfam" id="TIGR04269">
    <property type="entry name" value="SAM_SPASM_FxsB"/>
    <property type="match status" value="1"/>
</dbReference>
<dbReference type="SFLD" id="SFLDS00029">
    <property type="entry name" value="Radical_SAM"/>
    <property type="match status" value="1"/>
</dbReference>
<dbReference type="InterPro" id="IPR026337">
    <property type="entry name" value="AKG_HExxH"/>
</dbReference>
<dbReference type="NCBIfam" id="TIGR04267">
    <property type="entry name" value="mod_HExxH"/>
    <property type="match status" value="1"/>
</dbReference>